<evidence type="ECO:0000313" key="1">
    <source>
        <dbReference type="EMBL" id="PCR90051.1"/>
    </source>
</evidence>
<evidence type="ECO:0000313" key="2">
    <source>
        <dbReference type="Proteomes" id="UP000219689"/>
    </source>
</evidence>
<dbReference type="RefSeq" id="WP_097378995.1">
    <property type="nucleotide sequence ID" value="NZ_NXNI01000001.1"/>
</dbReference>
<comment type="caution">
    <text evidence="1">The sequence shown here is derived from an EMBL/GenBank/DDBJ whole genome shotgun (WGS) entry which is preliminary data.</text>
</comment>
<protein>
    <submittedName>
        <fullName evidence="1">Uncharacterized protein</fullName>
    </submittedName>
</protein>
<dbReference type="OrthoDB" id="173327at2157"/>
<keyword evidence="2" id="KW-1185">Reference proteome</keyword>
<gene>
    <name evidence="1" type="ORF">CP557_05550</name>
</gene>
<accession>A0A2A5QT91</accession>
<name>A0A2A5QT91_9EURY</name>
<reference evidence="1 2" key="1">
    <citation type="submission" date="2017-09" db="EMBL/GenBank/DDBJ databases">
        <title>Genome sequences of Natrinema ejinorence JCM 13890T.</title>
        <authorList>
            <person name="Roh S.W."/>
            <person name="Kim Y.B."/>
            <person name="Kim J.Y."/>
        </authorList>
    </citation>
    <scope>NUCLEOTIDE SEQUENCE [LARGE SCALE GENOMIC DNA]</scope>
    <source>
        <strain evidence="1 2">JCM 13890</strain>
    </source>
</reference>
<dbReference type="AlphaFoldDB" id="A0A2A5QT91"/>
<proteinExistence type="predicted"/>
<dbReference type="Proteomes" id="UP000219689">
    <property type="component" value="Unassembled WGS sequence"/>
</dbReference>
<organism evidence="1 2">
    <name type="scientific">Natrinema ejinorense</name>
    <dbReference type="NCBI Taxonomy" id="373386"/>
    <lineage>
        <taxon>Archaea</taxon>
        <taxon>Methanobacteriati</taxon>
        <taxon>Methanobacteriota</taxon>
        <taxon>Stenosarchaea group</taxon>
        <taxon>Halobacteria</taxon>
        <taxon>Halobacteriales</taxon>
        <taxon>Natrialbaceae</taxon>
        <taxon>Natrinema</taxon>
    </lineage>
</organism>
<dbReference type="EMBL" id="NXNI01000001">
    <property type="protein sequence ID" value="PCR90051.1"/>
    <property type="molecule type" value="Genomic_DNA"/>
</dbReference>
<sequence length="124" mass="13934">MGADRHWFSVELTATGDPDAVVTAVENGTDRVDYRATHNGVLAFFGIEYITEDVIDSLESVIDHVDRVALVHGYDTAGAVSASYYERKRRQLVERERLDRETAMSLQEGFFDYFAAKYGIHAVV</sequence>